<keyword evidence="7 9" id="KW-1133">Transmembrane helix</keyword>
<evidence type="ECO:0000259" key="12">
    <source>
        <dbReference type="Pfam" id="PF26002"/>
    </source>
</evidence>
<comment type="similarity">
    <text evidence="2 9">Belongs to the membrane fusion protein (MFP) (TC 8.A.1) family.</text>
</comment>
<dbReference type="InterPro" id="IPR006144">
    <property type="entry name" value="Secretion_HlyD_CS"/>
</dbReference>
<dbReference type="InterPro" id="IPR058781">
    <property type="entry name" value="HH_AprE-like"/>
</dbReference>
<dbReference type="NCBIfam" id="TIGR01843">
    <property type="entry name" value="type_I_hlyD"/>
    <property type="match status" value="1"/>
</dbReference>
<dbReference type="SUPFAM" id="SSF111369">
    <property type="entry name" value="HlyD-like secretion proteins"/>
    <property type="match status" value="1"/>
</dbReference>
<keyword evidence="10" id="KW-0175">Coiled coil</keyword>
<evidence type="ECO:0000256" key="2">
    <source>
        <dbReference type="ARBA" id="ARBA00009477"/>
    </source>
</evidence>
<evidence type="ECO:0000256" key="10">
    <source>
        <dbReference type="SAM" id="Coils"/>
    </source>
</evidence>
<comment type="subcellular location">
    <subcellularLocation>
        <location evidence="1 9">Cell inner membrane</location>
        <topology evidence="1 9">Single-pass membrane protein</topology>
    </subcellularLocation>
</comment>
<organism evidence="13 14">
    <name type="scientific">Paramagnetospirillum marisnigri</name>
    <dbReference type="NCBI Taxonomy" id="1285242"/>
    <lineage>
        <taxon>Bacteria</taxon>
        <taxon>Pseudomonadati</taxon>
        <taxon>Pseudomonadota</taxon>
        <taxon>Alphaproteobacteria</taxon>
        <taxon>Rhodospirillales</taxon>
        <taxon>Magnetospirillaceae</taxon>
        <taxon>Paramagnetospirillum</taxon>
    </lineage>
</organism>
<name>A0A178MDZ2_9PROT</name>
<dbReference type="RefSeq" id="WP_068495007.1">
    <property type="nucleotide sequence ID" value="NZ_LWQT01000088.1"/>
</dbReference>
<dbReference type="InterPro" id="IPR050739">
    <property type="entry name" value="MFP"/>
</dbReference>
<dbReference type="Pfam" id="PF25994">
    <property type="entry name" value="HH_AprE"/>
    <property type="match status" value="1"/>
</dbReference>
<keyword evidence="14" id="KW-1185">Reference proteome</keyword>
<dbReference type="Gene3D" id="2.40.30.170">
    <property type="match status" value="1"/>
</dbReference>
<evidence type="ECO:0000259" key="11">
    <source>
        <dbReference type="Pfam" id="PF25994"/>
    </source>
</evidence>
<evidence type="ECO:0000256" key="9">
    <source>
        <dbReference type="RuleBase" id="RU365093"/>
    </source>
</evidence>
<dbReference type="PANTHER" id="PTHR30386">
    <property type="entry name" value="MEMBRANE FUSION SUBUNIT OF EMRAB-TOLC MULTIDRUG EFFLUX PUMP"/>
    <property type="match status" value="1"/>
</dbReference>
<dbReference type="EMBL" id="LWQT01000088">
    <property type="protein sequence ID" value="OAN46736.1"/>
    <property type="molecule type" value="Genomic_DNA"/>
</dbReference>
<evidence type="ECO:0000256" key="1">
    <source>
        <dbReference type="ARBA" id="ARBA00004377"/>
    </source>
</evidence>
<feature type="domain" description="AprE-like long alpha-helical hairpin" evidence="11">
    <location>
        <begin position="112"/>
        <end position="290"/>
    </location>
</feature>
<keyword evidence="4 9" id="KW-1003">Cell membrane</keyword>
<dbReference type="STRING" id="1285242.A6A04_06455"/>
<evidence type="ECO:0000256" key="7">
    <source>
        <dbReference type="ARBA" id="ARBA00022989"/>
    </source>
</evidence>
<protein>
    <recommendedName>
        <fullName evidence="9">Membrane fusion protein (MFP) family protein</fullName>
    </recommendedName>
</protein>
<keyword evidence="3 9" id="KW-0813">Transport</keyword>
<keyword evidence="6 9" id="KW-0812">Transmembrane</keyword>
<comment type="caution">
    <text evidence="13">The sequence shown here is derived from an EMBL/GenBank/DDBJ whole genome shotgun (WGS) entry which is preliminary data.</text>
</comment>
<dbReference type="GO" id="GO:0005886">
    <property type="term" value="C:plasma membrane"/>
    <property type="evidence" value="ECO:0007669"/>
    <property type="project" value="UniProtKB-SubCell"/>
</dbReference>
<feature type="domain" description="AprE-like beta-barrel" evidence="12">
    <location>
        <begin position="332"/>
        <end position="424"/>
    </location>
</feature>
<evidence type="ECO:0000256" key="8">
    <source>
        <dbReference type="ARBA" id="ARBA00023136"/>
    </source>
</evidence>
<dbReference type="Proteomes" id="UP000078428">
    <property type="component" value="Unassembled WGS sequence"/>
</dbReference>
<keyword evidence="5 9" id="KW-0997">Cell inner membrane</keyword>
<dbReference type="OrthoDB" id="9810980at2"/>
<sequence>MIRRPDPKEQAVDAFRSPIHGIAPKLTPPSASWLLAWSTIAFVVMLGAAALLELDEVVTAPARIEPSGQVRHVQHFEGGTIQEVLVHEGTFVGVGDVLVRLINSQGAGDLADKRARWSAFQARAARLKADLDGTRDIAWPKGVEIDAETRRREISTHLERLGHKAEQANVIAREIERRRREVTEIETKSTGLTRAQAKGVEEMKIKRKAYEAGVVGNQEIVKLEREVLMLDTEVSTSRDTIARLRAQSREAEAKLAEFESGWRAGVLDEIGKVEAELAALRATMEVASDRESRSEVRSPVRGVVKMAAITNVGQVARPGDTLMDIVPLDDALVVEVKVPPQDIGHLREGLPASIRLSAYDQFRFGHLNGRVMMVGADSIEETRGNASTTYYKVLIHSEKGALTDAKGNTYPVRSGMAGTASIVVGRKSILRMVLDPVLRNEMIFSLKSFTLNFPGGLDLPLPGRTTP</sequence>
<reference evidence="13 14" key="1">
    <citation type="submission" date="2016-04" db="EMBL/GenBank/DDBJ databases">
        <title>Draft genome sequence of freshwater magnetotactic bacteria Magnetospirillum marisnigri SP-1 and Magnetospirillum moscoviense BB-1.</title>
        <authorList>
            <person name="Koziaeva V."/>
            <person name="Dziuba M.V."/>
            <person name="Ivanov T.M."/>
            <person name="Kuznetsov B."/>
            <person name="Grouzdev D.S."/>
        </authorList>
    </citation>
    <scope>NUCLEOTIDE SEQUENCE [LARGE SCALE GENOMIC DNA]</scope>
    <source>
        <strain evidence="13 14">SP-1</strain>
    </source>
</reference>
<dbReference type="Pfam" id="PF26002">
    <property type="entry name" value="Beta-barrel_AprE"/>
    <property type="match status" value="1"/>
</dbReference>
<dbReference type="PRINTS" id="PR01490">
    <property type="entry name" value="RTXTOXIND"/>
</dbReference>
<dbReference type="PROSITE" id="PS00543">
    <property type="entry name" value="HLYD_FAMILY"/>
    <property type="match status" value="1"/>
</dbReference>
<evidence type="ECO:0000313" key="14">
    <source>
        <dbReference type="Proteomes" id="UP000078428"/>
    </source>
</evidence>
<proteinExistence type="inferred from homology"/>
<dbReference type="PANTHER" id="PTHR30386:SF26">
    <property type="entry name" value="TRANSPORT PROTEIN COMB"/>
    <property type="match status" value="1"/>
</dbReference>
<evidence type="ECO:0000256" key="5">
    <source>
        <dbReference type="ARBA" id="ARBA00022519"/>
    </source>
</evidence>
<dbReference type="InterPro" id="IPR010129">
    <property type="entry name" value="T1SS_HlyD"/>
</dbReference>
<dbReference type="InterPro" id="IPR058982">
    <property type="entry name" value="Beta-barrel_AprE"/>
</dbReference>
<feature type="coiled-coil region" evidence="10">
    <location>
        <begin position="234"/>
        <end position="290"/>
    </location>
</feature>
<evidence type="ECO:0000256" key="6">
    <source>
        <dbReference type="ARBA" id="ARBA00022692"/>
    </source>
</evidence>
<evidence type="ECO:0000256" key="3">
    <source>
        <dbReference type="ARBA" id="ARBA00022448"/>
    </source>
</evidence>
<feature type="transmembrane region" description="Helical" evidence="9">
    <location>
        <begin position="34"/>
        <end position="54"/>
    </location>
</feature>
<gene>
    <name evidence="13" type="ORF">A6A04_06455</name>
</gene>
<dbReference type="AlphaFoldDB" id="A0A178MDZ2"/>
<accession>A0A178MDZ2</accession>
<keyword evidence="8 9" id="KW-0472">Membrane</keyword>
<evidence type="ECO:0000256" key="4">
    <source>
        <dbReference type="ARBA" id="ARBA00022475"/>
    </source>
</evidence>
<evidence type="ECO:0000313" key="13">
    <source>
        <dbReference type="EMBL" id="OAN46736.1"/>
    </source>
</evidence>
<dbReference type="GO" id="GO:0009306">
    <property type="term" value="P:protein secretion"/>
    <property type="evidence" value="ECO:0007669"/>
    <property type="project" value="InterPro"/>
</dbReference>